<keyword evidence="2" id="KW-1185">Reference proteome</keyword>
<proteinExistence type="predicted"/>
<dbReference type="InterPro" id="IPR043472">
    <property type="entry name" value="Macro_dom-like"/>
</dbReference>
<dbReference type="Proteomes" id="UP000018559">
    <property type="component" value="Unassembled WGS sequence"/>
</dbReference>
<name>V7HZS9_9LACO</name>
<accession>V7HZS9</accession>
<evidence type="ECO:0000313" key="1">
    <source>
        <dbReference type="EMBL" id="ETA74526.1"/>
    </source>
</evidence>
<dbReference type="EMBL" id="AWWH01000066">
    <property type="protein sequence ID" value="ETA74526.1"/>
    <property type="molecule type" value="Genomic_DNA"/>
</dbReference>
<dbReference type="Gene3D" id="3.40.220.10">
    <property type="entry name" value="Leucine Aminopeptidase, subunit E, domain 1"/>
    <property type="match status" value="1"/>
</dbReference>
<comment type="caution">
    <text evidence="1">The sequence shown here is derived from an EMBL/GenBank/DDBJ whole genome shotgun (WGS) entry which is preliminary data.</text>
</comment>
<dbReference type="PATRIC" id="fig|1392007.3.peg.655"/>
<gene>
    <name evidence="1" type="ORF">LEQ_0391</name>
</gene>
<reference evidence="1 2" key="1">
    <citation type="journal article" date="2014" name="Genome Announc.">
        <title>The Genome of the Predominant Equine Lactobacillus Species, Lactobacillus equi, Is Reflective of Its Lifestyle Adaptations to an Herbivorous Host.</title>
        <authorList>
            <person name="O'Donnell M.M."/>
            <person name="Harris H.M."/>
            <person name="O'Toole P.W."/>
            <person name="Ross R.P."/>
        </authorList>
    </citation>
    <scope>NUCLEOTIDE SEQUENCE [LARGE SCALE GENOMIC DNA]</scope>
    <source>
        <strain evidence="1 2">DPC 6820</strain>
    </source>
</reference>
<organism evidence="1 2">
    <name type="scientific">Ligilactobacillus equi DPC 6820</name>
    <dbReference type="NCBI Taxonomy" id="1392007"/>
    <lineage>
        <taxon>Bacteria</taxon>
        <taxon>Bacillati</taxon>
        <taxon>Bacillota</taxon>
        <taxon>Bacilli</taxon>
        <taxon>Lactobacillales</taxon>
        <taxon>Lactobacillaceae</taxon>
        <taxon>Ligilactobacillus</taxon>
    </lineage>
</organism>
<dbReference type="AlphaFoldDB" id="V7HZS9"/>
<evidence type="ECO:0000313" key="2">
    <source>
        <dbReference type="Proteomes" id="UP000018559"/>
    </source>
</evidence>
<protein>
    <submittedName>
        <fullName evidence="1">Uncharacterized protein</fullName>
    </submittedName>
</protein>
<dbReference type="RefSeq" id="WP_023859241.1">
    <property type="nucleotide sequence ID" value="NZ_AWWH01000066.1"/>
</dbReference>
<sequence>MVLQLKDIEINDIKEGVIFNEVNCYNQIDNRNTWELSNLYPAFWDKMVSLREKDPNKELYGKLSLIEVDNNLKIVNSYSRLNKELHYVNKRQKAELDCLADNIIKIDKWAKQKNLTVYLPYQIRENRMDDEWEELLDKIKFTDCVIYE</sequence>